<feature type="domain" description="Gamma-glutamylcyclotransferase AIG2-like" evidence="3">
    <location>
        <begin position="8"/>
        <end position="124"/>
    </location>
</feature>
<dbReference type="RefSeq" id="WP_310281401.1">
    <property type="nucleotide sequence ID" value="NZ_JAVDWR010000023.1"/>
</dbReference>
<dbReference type="EMBL" id="JAVDWR010000023">
    <property type="protein sequence ID" value="MDR7122837.1"/>
    <property type="molecule type" value="Genomic_DNA"/>
</dbReference>
<dbReference type="PANTHER" id="PTHR31544:SF2">
    <property type="entry name" value="AIG2-LIKE PROTEIN D"/>
    <property type="match status" value="1"/>
</dbReference>
<dbReference type="Proteomes" id="UP001257909">
    <property type="component" value="Unassembled WGS sequence"/>
</dbReference>
<dbReference type="InterPro" id="IPR036568">
    <property type="entry name" value="GGCT-like_sf"/>
</dbReference>
<dbReference type="PANTHER" id="PTHR31544">
    <property type="entry name" value="AIG2-LIKE PROTEIN D"/>
    <property type="match status" value="1"/>
</dbReference>
<dbReference type="SUPFAM" id="SSF110857">
    <property type="entry name" value="Gamma-glutamyl cyclotransferase-like"/>
    <property type="match status" value="1"/>
</dbReference>
<organism evidence="4 5">
    <name type="scientific">Rheinheimera soli</name>
    <dbReference type="NCBI Taxonomy" id="443616"/>
    <lineage>
        <taxon>Bacteria</taxon>
        <taxon>Pseudomonadati</taxon>
        <taxon>Pseudomonadota</taxon>
        <taxon>Gammaproteobacteria</taxon>
        <taxon>Chromatiales</taxon>
        <taxon>Chromatiaceae</taxon>
        <taxon>Rheinheimera</taxon>
    </lineage>
</organism>
<gene>
    <name evidence="4" type="ORF">J2W69_003815</name>
</gene>
<name>A0ABU1W4K9_9GAMM</name>
<accession>A0ABU1W4K9</accession>
<dbReference type="InterPro" id="IPR045038">
    <property type="entry name" value="AIG2-like"/>
</dbReference>
<comment type="caution">
    <text evidence="4">The sequence shown here is derived from an EMBL/GenBank/DDBJ whole genome shotgun (WGS) entry which is preliminary data.</text>
</comment>
<evidence type="ECO:0000313" key="5">
    <source>
        <dbReference type="Proteomes" id="UP001257909"/>
    </source>
</evidence>
<proteinExistence type="predicted"/>
<protein>
    <recommendedName>
        <fullName evidence="2">Putative gamma-glutamylcyclotransferase</fullName>
    </recommendedName>
</protein>
<evidence type="ECO:0000256" key="2">
    <source>
        <dbReference type="ARBA" id="ARBA00030602"/>
    </source>
</evidence>
<reference evidence="4 5" key="1">
    <citation type="submission" date="2023-07" db="EMBL/GenBank/DDBJ databases">
        <title>Sorghum-associated microbial communities from plants grown in Nebraska, USA.</title>
        <authorList>
            <person name="Schachtman D."/>
        </authorList>
    </citation>
    <scope>NUCLEOTIDE SEQUENCE [LARGE SCALE GENOMIC DNA]</scope>
    <source>
        <strain evidence="4 5">4138</strain>
    </source>
</reference>
<keyword evidence="5" id="KW-1185">Reference proteome</keyword>
<dbReference type="Gene3D" id="3.10.490.10">
    <property type="entry name" value="Gamma-glutamyl cyclotransferase-like"/>
    <property type="match status" value="1"/>
</dbReference>
<evidence type="ECO:0000313" key="4">
    <source>
        <dbReference type="EMBL" id="MDR7122837.1"/>
    </source>
</evidence>
<dbReference type="Pfam" id="PF06094">
    <property type="entry name" value="GGACT"/>
    <property type="match status" value="1"/>
</dbReference>
<sequence length="167" mass="18574">MKPDGDAVFVYGLLMLPQVVFAITGKDYVVQDASLPDYKRYGLSQQHANTPVPALAHCPGHLQHGKVLLGVLPEELEKLDFFEELDSGLYLREKVRVQSLGLWIDAWCYTVGPALQPYLTGEWSLQQVSESHIAHLITQLIPSMLTTYHNLQANTGTKTKASPLSED</sequence>
<evidence type="ECO:0000259" key="3">
    <source>
        <dbReference type="Pfam" id="PF06094"/>
    </source>
</evidence>
<dbReference type="InterPro" id="IPR009288">
    <property type="entry name" value="AIG2-like_dom"/>
</dbReference>
<dbReference type="CDD" id="cd06661">
    <property type="entry name" value="GGCT_like"/>
    <property type="match status" value="1"/>
</dbReference>
<dbReference type="InterPro" id="IPR013024">
    <property type="entry name" value="GGCT-like"/>
</dbReference>
<keyword evidence="1" id="KW-0808">Transferase</keyword>
<evidence type="ECO:0000256" key="1">
    <source>
        <dbReference type="ARBA" id="ARBA00022679"/>
    </source>
</evidence>